<evidence type="ECO:0000256" key="3">
    <source>
        <dbReference type="ARBA" id="ARBA00023015"/>
    </source>
</evidence>
<dbReference type="InterPro" id="IPR029001">
    <property type="entry name" value="ITPase-like_fam"/>
</dbReference>
<name>A0A4S4E2I4_CAMSN</name>
<keyword evidence="5" id="KW-0539">Nucleus</keyword>
<accession>A0A4S4E2I4</accession>
<comment type="subcellular location">
    <subcellularLocation>
        <location evidence="1">Nucleus</location>
    </subcellularLocation>
</comment>
<keyword evidence="8" id="KW-1185">Reference proteome</keyword>
<dbReference type="Proteomes" id="UP000306102">
    <property type="component" value="Unassembled WGS sequence"/>
</dbReference>
<feature type="domain" description="Myb-like" evidence="6">
    <location>
        <begin position="4"/>
        <end position="57"/>
    </location>
</feature>
<dbReference type="PANTHER" id="PTHR43213:SF14">
    <property type="entry name" value="MAF-LIKE PROTEIN"/>
    <property type="match status" value="1"/>
</dbReference>
<dbReference type="FunFam" id="1.10.10.60:FF:000154">
    <property type="entry name" value="Transcription factor SRM1"/>
    <property type="match status" value="1"/>
</dbReference>
<dbReference type="GO" id="GO:0048262">
    <property type="term" value="P:determination of dorsal/ventral asymmetry"/>
    <property type="evidence" value="ECO:0007669"/>
    <property type="project" value="UniProtKB-ARBA"/>
</dbReference>
<dbReference type="InterPro" id="IPR003697">
    <property type="entry name" value="Maf-like"/>
</dbReference>
<evidence type="ECO:0000256" key="1">
    <source>
        <dbReference type="ARBA" id="ARBA00004123"/>
    </source>
</evidence>
<keyword evidence="4" id="KW-0804">Transcription</keyword>
<reference evidence="7 8" key="1">
    <citation type="journal article" date="2018" name="Proc. Natl. Acad. Sci. U.S.A.">
        <title>Draft genome sequence of Camellia sinensis var. sinensis provides insights into the evolution of the tea genome and tea quality.</title>
        <authorList>
            <person name="Wei C."/>
            <person name="Yang H."/>
            <person name="Wang S."/>
            <person name="Zhao J."/>
            <person name="Liu C."/>
            <person name="Gao L."/>
            <person name="Xia E."/>
            <person name="Lu Y."/>
            <person name="Tai Y."/>
            <person name="She G."/>
            <person name="Sun J."/>
            <person name="Cao H."/>
            <person name="Tong W."/>
            <person name="Gao Q."/>
            <person name="Li Y."/>
            <person name="Deng W."/>
            <person name="Jiang X."/>
            <person name="Wang W."/>
            <person name="Chen Q."/>
            <person name="Zhang S."/>
            <person name="Li H."/>
            <person name="Wu J."/>
            <person name="Wang P."/>
            <person name="Li P."/>
            <person name="Shi C."/>
            <person name="Zheng F."/>
            <person name="Jian J."/>
            <person name="Huang B."/>
            <person name="Shan D."/>
            <person name="Shi M."/>
            <person name="Fang C."/>
            <person name="Yue Y."/>
            <person name="Li F."/>
            <person name="Li D."/>
            <person name="Wei S."/>
            <person name="Han B."/>
            <person name="Jiang C."/>
            <person name="Yin Y."/>
            <person name="Xia T."/>
            <person name="Zhang Z."/>
            <person name="Bennetzen J.L."/>
            <person name="Zhao S."/>
            <person name="Wan X."/>
        </authorList>
    </citation>
    <scope>NUCLEOTIDE SEQUENCE [LARGE SCALE GENOMIC DNA]</scope>
    <source>
        <strain evidence="8">cv. Shuchazao</strain>
        <tissue evidence="7">Leaf</tissue>
    </source>
</reference>
<keyword evidence="2" id="KW-0378">Hydrolase</keyword>
<dbReference type="FunFam" id="3.90.950.10:FF:000008">
    <property type="entry name" value="Maf-like protein, expressed"/>
    <property type="match status" value="1"/>
</dbReference>
<evidence type="ECO:0000256" key="2">
    <source>
        <dbReference type="ARBA" id="ARBA00022801"/>
    </source>
</evidence>
<protein>
    <recommendedName>
        <fullName evidence="6">Myb-like domain-containing protein</fullName>
    </recommendedName>
</protein>
<dbReference type="STRING" id="542762.A0A4S4E2I4"/>
<dbReference type="InterPro" id="IPR001005">
    <property type="entry name" value="SANT/Myb"/>
</dbReference>
<dbReference type="PANTHER" id="PTHR43213">
    <property type="entry name" value="BIFUNCTIONAL DTTP/UTP PYROPHOSPHATASE/METHYLTRANSFERASE PROTEIN-RELATED"/>
    <property type="match status" value="1"/>
</dbReference>
<dbReference type="GO" id="GO:0047429">
    <property type="term" value="F:nucleoside triphosphate diphosphatase activity"/>
    <property type="evidence" value="ECO:0007669"/>
    <property type="project" value="InterPro"/>
</dbReference>
<dbReference type="Pfam" id="PF02545">
    <property type="entry name" value="Maf"/>
    <property type="match status" value="1"/>
</dbReference>
<comment type="caution">
    <text evidence="7">The sequence shown here is derived from an EMBL/GenBank/DDBJ whole genome shotgun (WGS) entry which is preliminary data.</text>
</comment>
<proteinExistence type="predicted"/>
<dbReference type="AlphaFoldDB" id="A0A4S4E2I4"/>
<dbReference type="InterPro" id="IPR009057">
    <property type="entry name" value="Homeodomain-like_sf"/>
</dbReference>
<gene>
    <name evidence="7" type="ORF">TEA_022469</name>
</gene>
<evidence type="ECO:0000256" key="5">
    <source>
        <dbReference type="ARBA" id="ARBA00023242"/>
    </source>
</evidence>
<dbReference type="EMBL" id="SDRB02008540">
    <property type="protein sequence ID" value="THG09396.1"/>
    <property type="molecule type" value="Genomic_DNA"/>
</dbReference>
<dbReference type="GO" id="GO:0009908">
    <property type="term" value="P:flower development"/>
    <property type="evidence" value="ECO:0007669"/>
    <property type="project" value="UniProtKB-ARBA"/>
</dbReference>
<dbReference type="Gene3D" id="1.10.10.60">
    <property type="entry name" value="Homeodomain-like"/>
    <property type="match status" value="1"/>
</dbReference>
<dbReference type="GO" id="GO:0005634">
    <property type="term" value="C:nucleus"/>
    <property type="evidence" value="ECO:0007669"/>
    <property type="project" value="UniProtKB-SubCell"/>
</dbReference>
<evidence type="ECO:0000313" key="7">
    <source>
        <dbReference type="EMBL" id="THG09396.1"/>
    </source>
</evidence>
<evidence type="ECO:0000259" key="6">
    <source>
        <dbReference type="SMART" id="SM00717"/>
    </source>
</evidence>
<evidence type="ECO:0000313" key="8">
    <source>
        <dbReference type="Proteomes" id="UP000306102"/>
    </source>
</evidence>
<dbReference type="Gene3D" id="3.90.950.10">
    <property type="match status" value="1"/>
</dbReference>
<keyword evidence="3" id="KW-0805">Transcription regulation</keyword>
<sequence>MGSNGSNWSAKQNKLFENALAIYCQDTPERWDNVARAVGGGRTVEDVKRHYELLVEDVKLIFLCPITNLFQGLLARDSNSWMWKKGFVTLVNRAFRNPCFKIDIILGSSSVARRKILAEMGYDFTIVTADIDEKGIRKEKPEELVMALAKAKADALVLKLQTMDNQEMDVKPTLLIAADTVVVYEGAIREKPSSKEEARQFIKGYSGGHAATVSSVLVMNLKTGFRKGEWDKVEIYFHDIPDQVIDNLIEEGFVLNVAGGLIIEHPLILPYVKQVVGFLMSAESSNF</sequence>
<dbReference type="SUPFAM" id="SSF46689">
    <property type="entry name" value="Homeodomain-like"/>
    <property type="match status" value="1"/>
</dbReference>
<dbReference type="SUPFAM" id="SSF52972">
    <property type="entry name" value="ITPase-like"/>
    <property type="match status" value="1"/>
</dbReference>
<organism evidence="7 8">
    <name type="scientific">Camellia sinensis var. sinensis</name>
    <name type="common">China tea</name>
    <dbReference type="NCBI Taxonomy" id="542762"/>
    <lineage>
        <taxon>Eukaryota</taxon>
        <taxon>Viridiplantae</taxon>
        <taxon>Streptophyta</taxon>
        <taxon>Embryophyta</taxon>
        <taxon>Tracheophyta</taxon>
        <taxon>Spermatophyta</taxon>
        <taxon>Magnoliopsida</taxon>
        <taxon>eudicotyledons</taxon>
        <taxon>Gunneridae</taxon>
        <taxon>Pentapetalae</taxon>
        <taxon>asterids</taxon>
        <taxon>Ericales</taxon>
        <taxon>Theaceae</taxon>
        <taxon>Camellia</taxon>
    </lineage>
</organism>
<dbReference type="CDD" id="cd00167">
    <property type="entry name" value="SANT"/>
    <property type="match status" value="1"/>
</dbReference>
<evidence type="ECO:0000256" key="4">
    <source>
        <dbReference type="ARBA" id="ARBA00023163"/>
    </source>
</evidence>
<dbReference type="SMART" id="SM00717">
    <property type="entry name" value="SANT"/>
    <property type="match status" value="1"/>
</dbReference>